<accession>A0A154BRN5</accession>
<dbReference type="STRING" id="1794912.AXX12_08590"/>
<dbReference type="RefSeq" id="WP_066242026.1">
    <property type="nucleotide sequence ID" value="NZ_LSGP01000017.1"/>
</dbReference>
<dbReference type="EMBL" id="LSGP01000017">
    <property type="protein sequence ID" value="KYZ76480.1"/>
    <property type="molecule type" value="Genomic_DNA"/>
</dbReference>
<reference evidence="2 3" key="1">
    <citation type="submission" date="2016-02" db="EMBL/GenBank/DDBJ databases">
        <title>Anaerosporomusa subterraneum gen. nov., sp. nov., a spore-forming obligate anaerobe isolated from saprolite.</title>
        <authorList>
            <person name="Choi J.K."/>
            <person name="Shah M."/>
            <person name="Yee N."/>
        </authorList>
    </citation>
    <scope>NUCLEOTIDE SEQUENCE [LARGE SCALE GENOMIC DNA]</scope>
    <source>
        <strain evidence="2 3">RU4</strain>
    </source>
</reference>
<feature type="compositionally biased region" description="Basic and acidic residues" evidence="1">
    <location>
        <begin position="113"/>
        <end position="127"/>
    </location>
</feature>
<protein>
    <recommendedName>
        <fullName evidence="4">MerR family transcriptional regulator</fullName>
    </recommendedName>
</protein>
<sequence>MALKYCPECDKLYAENPVGICLACQDAEEPLVEQVREFLRESRKATIEEVHQATGVKHKTILRMIRSGRIQSEHGFSIFFNCEKCGSPIPDGRFCDACSRKLSGELLEKVREMAKEAQPEPKLDVRVKTGSRMYTRDGSDQS</sequence>
<evidence type="ECO:0008006" key="4">
    <source>
        <dbReference type="Google" id="ProtNLM"/>
    </source>
</evidence>
<proteinExistence type="predicted"/>
<evidence type="ECO:0000313" key="2">
    <source>
        <dbReference type="EMBL" id="KYZ76480.1"/>
    </source>
</evidence>
<dbReference type="OrthoDB" id="1739831at2"/>
<evidence type="ECO:0000313" key="3">
    <source>
        <dbReference type="Proteomes" id="UP000076268"/>
    </source>
</evidence>
<feature type="region of interest" description="Disordered" evidence="1">
    <location>
        <begin position="113"/>
        <end position="142"/>
    </location>
</feature>
<evidence type="ECO:0000256" key="1">
    <source>
        <dbReference type="SAM" id="MobiDB-lite"/>
    </source>
</evidence>
<gene>
    <name evidence="2" type="ORF">AXX12_08590</name>
</gene>
<dbReference type="Proteomes" id="UP000076268">
    <property type="component" value="Unassembled WGS sequence"/>
</dbReference>
<keyword evidence="3" id="KW-1185">Reference proteome</keyword>
<dbReference type="AlphaFoldDB" id="A0A154BRN5"/>
<name>A0A154BRN5_ANASB</name>
<organism evidence="2 3">
    <name type="scientific">Anaerosporomusa subterranea</name>
    <dbReference type="NCBI Taxonomy" id="1794912"/>
    <lineage>
        <taxon>Bacteria</taxon>
        <taxon>Bacillati</taxon>
        <taxon>Bacillota</taxon>
        <taxon>Negativicutes</taxon>
        <taxon>Acetonemataceae</taxon>
        <taxon>Anaerosporomusa</taxon>
    </lineage>
</organism>
<comment type="caution">
    <text evidence="2">The sequence shown here is derived from an EMBL/GenBank/DDBJ whole genome shotgun (WGS) entry which is preliminary data.</text>
</comment>